<protein>
    <submittedName>
        <fullName evidence="1">Uncharacterized protein</fullName>
    </submittedName>
</protein>
<dbReference type="Proteomes" id="UP001346149">
    <property type="component" value="Unassembled WGS sequence"/>
</dbReference>
<name>A0AAN7MJS0_TRANT</name>
<evidence type="ECO:0000313" key="1">
    <source>
        <dbReference type="EMBL" id="KAK4796598.1"/>
    </source>
</evidence>
<evidence type="ECO:0000313" key="2">
    <source>
        <dbReference type="Proteomes" id="UP001346149"/>
    </source>
</evidence>
<sequence>MQSNSLESFGLSQSKWTVELIPDDDDLLSSILVGRRSSAHKMKPTPALLELISSKCPGLDSMLMPLKGRLSTELFYMHNETYGVSGTKICA</sequence>
<dbReference type="AlphaFoldDB" id="A0AAN7MJS0"/>
<comment type="caution">
    <text evidence="1">The sequence shown here is derived from an EMBL/GenBank/DDBJ whole genome shotgun (WGS) entry which is preliminary data.</text>
</comment>
<proteinExistence type="predicted"/>
<keyword evidence="2" id="KW-1185">Reference proteome</keyword>
<accession>A0AAN7MJS0</accession>
<dbReference type="EMBL" id="JAXQNO010000006">
    <property type="protein sequence ID" value="KAK4796598.1"/>
    <property type="molecule type" value="Genomic_DNA"/>
</dbReference>
<gene>
    <name evidence="1" type="ORF">SAY86_028924</name>
</gene>
<reference evidence="1 2" key="1">
    <citation type="journal article" date="2023" name="Hortic Res">
        <title>Pangenome of water caltrop reveals structural variations and asymmetric subgenome divergence after allopolyploidization.</title>
        <authorList>
            <person name="Zhang X."/>
            <person name="Chen Y."/>
            <person name="Wang L."/>
            <person name="Yuan Y."/>
            <person name="Fang M."/>
            <person name="Shi L."/>
            <person name="Lu R."/>
            <person name="Comes H.P."/>
            <person name="Ma Y."/>
            <person name="Chen Y."/>
            <person name="Huang G."/>
            <person name="Zhou Y."/>
            <person name="Zheng Z."/>
            <person name="Qiu Y."/>
        </authorList>
    </citation>
    <scope>NUCLEOTIDE SEQUENCE [LARGE SCALE GENOMIC DNA]</scope>
    <source>
        <strain evidence="1">F231</strain>
    </source>
</reference>
<organism evidence="1 2">
    <name type="scientific">Trapa natans</name>
    <name type="common">Water chestnut</name>
    <dbReference type="NCBI Taxonomy" id="22666"/>
    <lineage>
        <taxon>Eukaryota</taxon>
        <taxon>Viridiplantae</taxon>
        <taxon>Streptophyta</taxon>
        <taxon>Embryophyta</taxon>
        <taxon>Tracheophyta</taxon>
        <taxon>Spermatophyta</taxon>
        <taxon>Magnoliopsida</taxon>
        <taxon>eudicotyledons</taxon>
        <taxon>Gunneridae</taxon>
        <taxon>Pentapetalae</taxon>
        <taxon>rosids</taxon>
        <taxon>malvids</taxon>
        <taxon>Myrtales</taxon>
        <taxon>Lythraceae</taxon>
        <taxon>Trapa</taxon>
    </lineage>
</organism>